<feature type="binding site" evidence="12">
    <location>
        <position position="241"/>
    </location>
    <ligand>
        <name>Fe cation</name>
        <dbReference type="ChEBI" id="CHEBI:24875"/>
        <label>1</label>
    </ligand>
</feature>
<dbReference type="InParanoid" id="C3ZH17"/>
<evidence type="ECO:0000313" key="14">
    <source>
        <dbReference type="EMBL" id="EEN48164.1"/>
    </source>
</evidence>
<dbReference type="EMBL" id="GG666621">
    <property type="protein sequence ID" value="EEN48164.1"/>
    <property type="molecule type" value="Genomic_DNA"/>
</dbReference>
<dbReference type="InterPro" id="IPR038659">
    <property type="entry name" value="AOX_sf"/>
</dbReference>
<name>C3ZH17_BRAFL</name>
<evidence type="ECO:0000256" key="6">
    <source>
        <dbReference type="ARBA" id="ARBA00022723"/>
    </source>
</evidence>
<dbReference type="InterPro" id="IPR002680">
    <property type="entry name" value="AOX"/>
</dbReference>
<keyword evidence="9" id="KW-0560">Oxidoreductase</keyword>
<sequence>MATRGALRLRTAAVGGMLSRRSFHLSAAPLNSCLLGPRERQISLVQRMYLSSATQTSPKPVTEKKVEKVTVVSTPAQKDEIQTKDARGTTVPLDVLSSVPDHHRPDLAHFRTGLSKPDDLEKKHVKDDGTMGQYSLPHPIWTEEEVNKVVITHTPPQSFTDKLAYGSVKFMRWNFDLFSGFKYGKRTERKWLQRIIFLETVAGVPGMVAAMTRHLHSLRRLKRDYGWIHTLLEEAENERMHLMTALQLRNPSALFRWCVVFAQGTFVTLFSAAYLVSPRFCHRFAGPGSIPGVGTCARQFTTQRHHHYAKRTGPFGMVRCLNPTVTHLLGIFRGMGDFDSGRLPLWSDMEAPPLAKRYWSLPHDAMMRDVILAIRADEAHHRLVNHTLSDLDKDDPNPFQPGK</sequence>
<feature type="transmembrane region" description="Helical" evidence="13">
    <location>
        <begin position="191"/>
        <end position="211"/>
    </location>
</feature>
<feature type="binding site" evidence="12">
    <location>
        <position position="378"/>
    </location>
    <ligand>
        <name>Fe cation</name>
        <dbReference type="ChEBI" id="CHEBI:24875"/>
        <label>2</label>
    </ligand>
</feature>
<organism>
    <name type="scientific">Branchiostoma floridae</name>
    <name type="common">Florida lancelet</name>
    <name type="synonym">Amphioxus</name>
    <dbReference type="NCBI Taxonomy" id="7739"/>
    <lineage>
        <taxon>Eukaryota</taxon>
        <taxon>Metazoa</taxon>
        <taxon>Chordata</taxon>
        <taxon>Cephalochordata</taxon>
        <taxon>Leptocardii</taxon>
        <taxon>Amphioxiformes</taxon>
        <taxon>Branchiostomatidae</taxon>
        <taxon>Branchiostoma</taxon>
    </lineage>
</organism>
<feature type="binding site" evidence="12">
    <location>
        <position position="199"/>
    </location>
    <ligand>
        <name>Fe cation</name>
        <dbReference type="ChEBI" id="CHEBI:24875"/>
        <label>1</label>
    </ligand>
</feature>
<evidence type="ECO:0000256" key="7">
    <source>
        <dbReference type="ARBA" id="ARBA00022982"/>
    </source>
</evidence>
<feature type="binding site" evidence="12">
    <location>
        <position position="238"/>
    </location>
    <ligand>
        <name>Fe cation</name>
        <dbReference type="ChEBI" id="CHEBI:24875"/>
        <label>1</label>
    </ligand>
</feature>
<dbReference type="GO" id="GO:0009916">
    <property type="term" value="F:alternative oxidase activity"/>
    <property type="evidence" value="ECO:0007669"/>
    <property type="project" value="InterPro"/>
</dbReference>
<accession>C3ZH17</accession>
<dbReference type="Pfam" id="PF01786">
    <property type="entry name" value="AOX"/>
    <property type="match status" value="2"/>
</dbReference>
<evidence type="ECO:0000256" key="11">
    <source>
        <dbReference type="ARBA" id="ARBA00023136"/>
    </source>
</evidence>
<reference evidence="14" key="1">
    <citation type="journal article" date="2008" name="Nature">
        <title>The amphioxus genome and the evolution of the chordate karyotype.</title>
        <authorList>
            <consortium name="US DOE Joint Genome Institute (JGI-PGF)"/>
            <person name="Putnam N.H."/>
            <person name="Butts T."/>
            <person name="Ferrier D.E.K."/>
            <person name="Furlong R.F."/>
            <person name="Hellsten U."/>
            <person name="Kawashima T."/>
            <person name="Robinson-Rechavi M."/>
            <person name="Shoguchi E."/>
            <person name="Terry A."/>
            <person name="Yu J.-K."/>
            <person name="Benito-Gutierrez E.L."/>
            <person name="Dubchak I."/>
            <person name="Garcia-Fernandez J."/>
            <person name="Gibson-Brown J.J."/>
            <person name="Grigoriev I.V."/>
            <person name="Horton A.C."/>
            <person name="de Jong P.J."/>
            <person name="Jurka J."/>
            <person name="Kapitonov V.V."/>
            <person name="Kohara Y."/>
            <person name="Kuroki Y."/>
            <person name="Lindquist E."/>
            <person name="Lucas S."/>
            <person name="Osoegawa K."/>
            <person name="Pennacchio L.A."/>
            <person name="Salamov A.A."/>
            <person name="Satou Y."/>
            <person name="Sauka-Spengler T."/>
            <person name="Schmutz J."/>
            <person name="Shin-I T."/>
            <person name="Toyoda A."/>
            <person name="Bronner-Fraser M."/>
            <person name="Fujiyama A."/>
            <person name="Holland L.Z."/>
            <person name="Holland P.W.H."/>
            <person name="Satoh N."/>
            <person name="Rokhsar D.S."/>
        </authorList>
    </citation>
    <scope>NUCLEOTIDE SEQUENCE [LARGE SCALE GENOMIC DNA]</scope>
    <source>
        <strain evidence="14">S238N-H82</strain>
        <tissue evidence="14">Testes</tissue>
    </source>
</reference>
<gene>
    <name evidence="14" type="ORF">BRAFLDRAFT_124076</name>
</gene>
<feature type="transmembrane region" description="Helical" evidence="13">
    <location>
        <begin position="254"/>
        <end position="276"/>
    </location>
</feature>
<evidence type="ECO:0000256" key="10">
    <source>
        <dbReference type="ARBA" id="ARBA00023004"/>
    </source>
</evidence>
<evidence type="ECO:0000256" key="2">
    <source>
        <dbReference type="ARBA" id="ARBA00008388"/>
    </source>
</evidence>
<keyword evidence="4" id="KW-0679">Respiratory chain</keyword>
<dbReference type="PANTHER" id="PTHR31803">
    <property type="entry name" value="ALTERNATIVE OXIDASE"/>
    <property type="match status" value="1"/>
</dbReference>
<keyword evidence="3" id="KW-0813">Transport</keyword>
<keyword evidence="5 13" id="KW-0812">Transmembrane</keyword>
<evidence type="ECO:0000256" key="8">
    <source>
        <dbReference type="ARBA" id="ARBA00022989"/>
    </source>
</evidence>
<feature type="binding site" evidence="12">
    <location>
        <position position="381"/>
    </location>
    <ligand>
        <name>Fe cation</name>
        <dbReference type="ChEBI" id="CHEBI:24875"/>
        <label>2</label>
    </ligand>
</feature>
<feature type="binding site" evidence="12">
    <location>
        <position position="378"/>
    </location>
    <ligand>
        <name>Fe cation</name>
        <dbReference type="ChEBI" id="CHEBI:24875"/>
        <label>1</label>
    </ligand>
</feature>
<keyword evidence="6 12" id="KW-0479">Metal-binding</keyword>
<dbReference type="GO" id="GO:0046872">
    <property type="term" value="F:metal ion binding"/>
    <property type="evidence" value="ECO:0007669"/>
    <property type="project" value="UniProtKB-KW"/>
</dbReference>
<evidence type="ECO:0000256" key="4">
    <source>
        <dbReference type="ARBA" id="ARBA00022660"/>
    </source>
</evidence>
<dbReference type="AlphaFoldDB" id="C3ZH17"/>
<evidence type="ECO:0000256" key="3">
    <source>
        <dbReference type="ARBA" id="ARBA00022448"/>
    </source>
</evidence>
<evidence type="ECO:0000256" key="1">
    <source>
        <dbReference type="ARBA" id="ARBA00004370"/>
    </source>
</evidence>
<dbReference type="STRING" id="7739.C3ZH17"/>
<dbReference type="GO" id="GO:0016020">
    <property type="term" value="C:membrane"/>
    <property type="evidence" value="ECO:0007669"/>
    <property type="project" value="UniProtKB-SubCell"/>
</dbReference>
<comment type="cofactor">
    <cofactor evidence="12">
        <name>Fe cation</name>
        <dbReference type="ChEBI" id="CHEBI:24875"/>
    </cofactor>
    <text evidence="12">Binds 2 iron ions per subunit.</text>
</comment>
<evidence type="ECO:0000256" key="9">
    <source>
        <dbReference type="ARBA" id="ARBA00023002"/>
    </source>
</evidence>
<dbReference type="PIRSF" id="PIRSF005229">
    <property type="entry name" value="AOX"/>
    <property type="match status" value="1"/>
</dbReference>
<keyword evidence="7" id="KW-0249">Electron transport</keyword>
<evidence type="ECO:0000256" key="13">
    <source>
        <dbReference type="SAM" id="Phobius"/>
    </source>
</evidence>
<feature type="binding site" evidence="12">
    <location>
        <position position="238"/>
    </location>
    <ligand>
        <name>Fe cation</name>
        <dbReference type="ChEBI" id="CHEBI:24875"/>
        <label>2</label>
    </ligand>
</feature>
<evidence type="ECO:0000256" key="12">
    <source>
        <dbReference type="PIRSR" id="PIRSR005229-1"/>
    </source>
</evidence>
<comment type="subcellular location">
    <subcellularLocation>
        <location evidence="1">Membrane</location>
    </subcellularLocation>
</comment>
<evidence type="ECO:0008006" key="15">
    <source>
        <dbReference type="Google" id="ProtNLM"/>
    </source>
</evidence>
<comment type="similarity">
    <text evidence="2">Belongs to the alternative oxidase family.</text>
</comment>
<dbReference type="eggNOG" id="ENOG502QSB5">
    <property type="taxonomic scope" value="Eukaryota"/>
</dbReference>
<dbReference type="PANTHER" id="PTHR31803:SF3">
    <property type="entry name" value="ALTERNATIVE OXIDASE"/>
    <property type="match status" value="1"/>
</dbReference>
<keyword evidence="11 13" id="KW-0472">Membrane</keyword>
<keyword evidence="10 12" id="KW-0408">Iron</keyword>
<dbReference type="Gene3D" id="1.20.1260.140">
    <property type="entry name" value="Alternative oxidase"/>
    <property type="match status" value="2"/>
</dbReference>
<protein>
    <recommendedName>
        <fullName evidence="15">Alternative oxidase</fullName>
    </recommendedName>
</protein>
<evidence type="ECO:0000256" key="5">
    <source>
        <dbReference type="ARBA" id="ARBA00022692"/>
    </source>
</evidence>
<proteinExistence type="inferred from homology"/>
<keyword evidence="8 13" id="KW-1133">Transmembrane helix</keyword>